<dbReference type="Proteomes" id="UP000831947">
    <property type="component" value="Chromosome"/>
</dbReference>
<evidence type="ECO:0000313" key="1">
    <source>
        <dbReference type="EMBL" id="UQS83657.1"/>
    </source>
</evidence>
<proteinExistence type="predicted"/>
<sequence length="84" mass="9541">MLEFTLAKCPTTYLVFSINTPKYGKKANPSVWLFNYGKKDANENGLYKDLITDHGTYNSIDLRGKLILLTMLKQKAGDDSFTKM</sequence>
<name>A0ABY4PD73_9LACO</name>
<reference evidence="1 2" key="1">
    <citation type="journal article" date="2022" name="Int. J. Syst. Evol. Microbiol.">
        <title>Apilactobacillus apisilvae sp. nov., Nicolia spurrieriana gen. nov. sp. nov., Bombilactobacillus folatiphilus sp. nov. and Bombilactobacillus thymidiniphilus sp. nov., four new lactic acid bacterial isolates from stingless bees Tetragonula carbonaria and Austroplebeia australis.</title>
        <authorList>
            <person name="Oliphant S.A."/>
            <person name="Watson-Haigh N.S."/>
            <person name="Sumby K.M."/>
            <person name="Gardner J."/>
            <person name="Groom S."/>
            <person name="Jiranek V."/>
        </authorList>
    </citation>
    <scope>NUCLEOTIDE SEQUENCE [LARGE SCALE GENOMIC DNA]</scope>
    <source>
        <strain evidence="1 2">SG4_A1</strain>
    </source>
</reference>
<evidence type="ECO:0000313" key="2">
    <source>
        <dbReference type="Proteomes" id="UP000831947"/>
    </source>
</evidence>
<keyword evidence="2" id="KW-1185">Reference proteome</keyword>
<gene>
    <name evidence="1" type="ORF">MOO47_00180</name>
</gene>
<protein>
    <submittedName>
        <fullName evidence="1">Uncharacterized protein</fullName>
    </submittedName>
</protein>
<dbReference type="RefSeq" id="WP_249512842.1">
    <property type="nucleotide sequence ID" value="NZ_CP093365.1"/>
</dbReference>
<dbReference type="EMBL" id="CP093365">
    <property type="protein sequence ID" value="UQS83657.1"/>
    <property type="molecule type" value="Genomic_DNA"/>
</dbReference>
<organism evidence="1 2">
    <name type="scientific">Bombilactobacillus thymidiniphilus</name>
    <dbReference type="NCBI Taxonomy" id="2923363"/>
    <lineage>
        <taxon>Bacteria</taxon>
        <taxon>Bacillati</taxon>
        <taxon>Bacillota</taxon>
        <taxon>Bacilli</taxon>
        <taxon>Lactobacillales</taxon>
        <taxon>Lactobacillaceae</taxon>
        <taxon>Bombilactobacillus</taxon>
    </lineage>
</organism>
<accession>A0ABY4PD73</accession>